<accession>A0A9P6XLI9</accession>
<comment type="caution">
    <text evidence="2">The sequence shown here is derived from an EMBL/GenBank/DDBJ whole genome shotgun (WGS) entry which is preliminary data.</text>
</comment>
<evidence type="ECO:0000256" key="1">
    <source>
        <dbReference type="SAM" id="MobiDB-lite"/>
    </source>
</evidence>
<proteinExistence type="predicted"/>
<protein>
    <submittedName>
        <fullName evidence="2">Uncharacterized protein</fullName>
    </submittedName>
</protein>
<dbReference type="Proteomes" id="UP000717996">
    <property type="component" value="Unassembled WGS sequence"/>
</dbReference>
<evidence type="ECO:0000313" key="3">
    <source>
        <dbReference type="Proteomes" id="UP000717996"/>
    </source>
</evidence>
<name>A0A9P6XLI9_RHIOR</name>
<gene>
    <name evidence="2" type="ORF">G6F51_014598</name>
</gene>
<reference evidence="2" key="1">
    <citation type="journal article" date="2020" name="Microb. Genom.">
        <title>Genetic diversity of clinical and environmental Mucorales isolates obtained from an investigation of mucormycosis cases among solid organ transplant recipients.</title>
        <authorList>
            <person name="Nguyen M.H."/>
            <person name="Kaul D."/>
            <person name="Muto C."/>
            <person name="Cheng S.J."/>
            <person name="Richter R.A."/>
            <person name="Bruno V.M."/>
            <person name="Liu G."/>
            <person name="Beyhan S."/>
            <person name="Sundermann A.J."/>
            <person name="Mounaud S."/>
            <person name="Pasculle A.W."/>
            <person name="Nierman W.C."/>
            <person name="Driscoll E."/>
            <person name="Cumbie R."/>
            <person name="Clancy C.J."/>
            <person name="Dupont C.L."/>
        </authorList>
    </citation>
    <scope>NUCLEOTIDE SEQUENCE</scope>
    <source>
        <strain evidence="2">GL16</strain>
    </source>
</reference>
<evidence type="ECO:0000313" key="2">
    <source>
        <dbReference type="EMBL" id="KAG1522516.1"/>
    </source>
</evidence>
<feature type="region of interest" description="Disordered" evidence="1">
    <location>
        <begin position="1"/>
        <end position="86"/>
    </location>
</feature>
<feature type="compositionally biased region" description="Polar residues" evidence="1">
    <location>
        <begin position="1"/>
        <end position="10"/>
    </location>
</feature>
<dbReference type="AlphaFoldDB" id="A0A9P6XLI9"/>
<dbReference type="EMBL" id="JAANIT010012628">
    <property type="protein sequence ID" value="KAG1522516.1"/>
    <property type="molecule type" value="Genomic_DNA"/>
</dbReference>
<organism evidence="2 3">
    <name type="scientific">Rhizopus oryzae</name>
    <name type="common">Mucormycosis agent</name>
    <name type="synonym">Rhizopus arrhizus var. delemar</name>
    <dbReference type="NCBI Taxonomy" id="64495"/>
    <lineage>
        <taxon>Eukaryota</taxon>
        <taxon>Fungi</taxon>
        <taxon>Fungi incertae sedis</taxon>
        <taxon>Mucoromycota</taxon>
        <taxon>Mucoromycotina</taxon>
        <taxon>Mucoromycetes</taxon>
        <taxon>Mucorales</taxon>
        <taxon>Mucorineae</taxon>
        <taxon>Rhizopodaceae</taxon>
        <taxon>Rhizopus</taxon>
    </lineage>
</organism>
<sequence>MRGQFPAQQQHEVEPRHDEGNGVRCAKDRQPREHPLAQPERGRHVQHQDPQQPHGLAGRGQCPRQQQHRPPGEQFPGIGASLVSLA</sequence>
<feature type="compositionally biased region" description="Basic and acidic residues" evidence="1">
    <location>
        <begin position="11"/>
        <end position="47"/>
    </location>
</feature>